<evidence type="ECO:0000313" key="2">
    <source>
        <dbReference type="Proteomes" id="UP001164539"/>
    </source>
</evidence>
<evidence type="ECO:0000313" key="1">
    <source>
        <dbReference type="EMBL" id="KAJ4713643.1"/>
    </source>
</evidence>
<name>A0ACC1XQN0_MELAZ</name>
<proteinExistence type="predicted"/>
<keyword evidence="2" id="KW-1185">Reference proteome</keyword>
<dbReference type="EMBL" id="CM051401">
    <property type="protein sequence ID" value="KAJ4713643.1"/>
    <property type="molecule type" value="Genomic_DNA"/>
</dbReference>
<accession>A0ACC1XQN0</accession>
<protein>
    <submittedName>
        <fullName evidence="1">Tetratricopeptide repeat (TPR)-containing protein</fullName>
    </submittedName>
</protein>
<dbReference type="Proteomes" id="UP001164539">
    <property type="component" value="Chromosome 8"/>
</dbReference>
<reference evidence="1 2" key="1">
    <citation type="journal article" date="2023" name="Science">
        <title>Complex scaffold remodeling in plant triterpene biosynthesis.</title>
        <authorList>
            <person name="De La Pena R."/>
            <person name="Hodgson H."/>
            <person name="Liu J.C."/>
            <person name="Stephenson M.J."/>
            <person name="Martin A.C."/>
            <person name="Owen C."/>
            <person name="Harkess A."/>
            <person name="Leebens-Mack J."/>
            <person name="Jimenez L.E."/>
            <person name="Osbourn A."/>
            <person name="Sattely E.S."/>
        </authorList>
    </citation>
    <scope>NUCLEOTIDE SEQUENCE [LARGE SCALE GENOMIC DNA]</scope>
    <source>
        <strain evidence="2">cv. JPN11</strain>
        <tissue evidence="1">Leaf</tissue>
    </source>
</reference>
<organism evidence="1 2">
    <name type="scientific">Melia azedarach</name>
    <name type="common">Chinaberry tree</name>
    <dbReference type="NCBI Taxonomy" id="155640"/>
    <lineage>
        <taxon>Eukaryota</taxon>
        <taxon>Viridiplantae</taxon>
        <taxon>Streptophyta</taxon>
        <taxon>Embryophyta</taxon>
        <taxon>Tracheophyta</taxon>
        <taxon>Spermatophyta</taxon>
        <taxon>Magnoliopsida</taxon>
        <taxon>eudicotyledons</taxon>
        <taxon>Gunneridae</taxon>
        <taxon>Pentapetalae</taxon>
        <taxon>rosids</taxon>
        <taxon>malvids</taxon>
        <taxon>Sapindales</taxon>
        <taxon>Meliaceae</taxon>
        <taxon>Melia</taxon>
    </lineage>
</organism>
<sequence length="250" mass="27203">MEGSSSCFVFNSVQVSGFRFPSNHKSFCIPRIKAELKELRVCTNRTCRRQGSMQILETLSGLAPPGVAVKSCGCLGRCGAGPNLVALPEGVVIGHCGTAARASDILMELCGKSGSDDAVKSLEALALRKRAETEIEKENFSEAEQLLSQAIELKPFGGIHVLYKDRCIVKLAKGNYSGALDDVREALKLVPQYTEAYVCQGDVFLAMDQYDAAENSYSICLQLDPSIRRSKSFKSRIVKLQEKLTAANMP</sequence>
<gene>
    <name evidence="1" type="ORF">OWV82_015703</name>
</gene>
<comment type="caution">
    <text evidence="1">The sequence shown here is derived from an EMBL/GenBank/DDBJ whole genome shotgun (WGS) entry which is preliminary data.</text>
</comment>